<feature type="domain" description="DUF6377" evidence="3">
    <location>
        <begin position="254"/>
        <end position="508"/>
    </location>
</feature>
<keyword evidence="5" id="KW-1185">Reference proteome</keyword>
<dbReference type="STRING" id="1678841.TBC1_111558"/>
<proteinExistence type="predicted"/>
<evidence type="ECO:0000256" key="2">
    <source>
        <dbReference type="SAM" id="Phobius"/>
    </source>
</evidence>
<dbReference type="EMBL" id="DF968182">
    <property type="protein sequence ID" value="GAP43405.1"/>
    <property type="molecule type" value="Genomic_DNA"/>
</dbReference>
<name>A0A0S7BSP7_9BACT</name>
<keyword evidence="2" id="KW-0812">Transmembrane</keyword>
<keyword evidence="2" id="KW-1133">Transmembrane helix</keyword>
<reference evidence="4" key="1">
    <citation type="journal article" date="2015" name="Genome Announc.">
        <title>Draft Genome Sequence of Bacteroidales Strain TBC1, a Novel Isolate from a Methanogenic Wastewater Treatment System.</title>
        <authorList>
            <person name="Tourlousse D.M."/>
            <person name="Matsuura N."/>
            <person name="Sun L."/>
            <person name="Toyonaga M."/>
            <person name="Kuroda K."/>
            <person name="Ohashi A."/>
            <person name="Cruz R."/>
            <person name="Yamaguchi T."/>
            <person name="Sekiguchi Y."/>
        </authorList>
    </citation>
    <scope>NUCLEOTIDE SEQUENCE [LARGE SCALE GENOMIC DNA]</scope>
    <source>
        <strain evidence="4">TBC1</strain>
    </source>
</reference>
<gene>
    <name evidence="4" type="ORF">TBC1_111558</name>
</gene>
<feature type="transmembrane region" description="Helical" evidence="2">
    <location>
        <begin position="326"/>
        <end position="348"/>
    </location>
</feature>
<dbReference type="PATRIC" id="fig|1678841.3.peg.1740"/>
<keyword evidence="1" id="KW-0175">Coiled coil</keyword>
<accession>A0A0S7BSP7</accession>
<sequence>MHRLILLTYLTCTSLLLYGSSETDLLLKQLDQTVKEYRNFDRQKEQRIQQIKNSLIYTSSNQQQFEICGRLFDEYRSYKSDSALVYARRKLQLAEKSNNNTNITDARLNLASIMVIMGMYKEAHDILRNVDIARYPDLKAYYFHIYRTIYGAMSDHALSVHEKARYDSLTEAYRDSLLLSNPPSSSPHIMVKADQLIVKKHYTSALQLLLNYFPTIRNDKHNKAIIAYSISMAYQGLNDHTNEKKWLIISAINDLESANKEYVSLRNLAYMLYGEGDINRAYHYISRSMEDAIFCNARLRTIEISQMMPIIDKAYQYQLRSQQRTLLISLISISTLAILLLIAAGLIFRQMRKLAVAREKLDKANKQLNNLNHDLSAINNELSEINRNLKEANIIKEKYIGQYMDQCSVYIDKMDNYRKHLHKMASFGKIDDLIHRIKSSEIIEDELAEFFHNFDTTFLQLFPDFVEDFNHLLSDGESIQLKQGQLLNTELRIYALVRLGITDSVKISHFLRCSLSTIYNYRTKIRNKARDSRESFDDKVLSIGNNTRN</sequence>
<dbReference type="AlphaFoldDB" id="A0A0S7BSP7"/>
<keyword evidence="2" id="KW-0472">Membrane</keyword>
<evidence type="ECO:0000259" key="3">
    <source>
        <dbReference type="Pfam" id="PF19904"/>
    </source>
</evidence>
<evidence type="ECO:0000313" key="4">
    <source>
        <dbReference type="EMBL" id="GAP43405.1"/>
    </source>
</evidence>
<protein>
    <recommendedName>
        <fullName evidence="3">DUF6377 domain-containing protein</fullName>
    </recommendedName>
</protein>
<dbReference type="Pfam" id="PF19904">
    <property type="entry name" value="DUF6377"/>
    <property type="match status" value="1"/>
</dbReference>
<evidence type="ECO:0000256" key="1">
    <source>
        <dbReference type="SAM" id="Coils"/>
    </source>
</evidence>
<dbReference type="InterPro" id="IPR045957">
    <property type="entry name" value="DUF6377"/>
</dbReference>
<dbReference type="Proteomes" id="UP000053091">
    <property type="component" value="Unassembled WGS sequence"/>
</dbReference>
<feature type="coiled-coil region" evidence="1">
    <location>
        <begin position="347"/>
        <end position="395"/>
    </location>
</feature>
<organism evidence="4">
    <name type="scientific">Lentimicrobium saccharophilum</name>
    <dbReference type="NCBI Taxonomy" id="1678841"/>
    <lineage>
        <taxon>Bacteria</taxon>
        <taxon>Pseudomonadati</taxon>
        <taxon>Bacteroidota</taxon>
        <taxon>Bacteroidia</taxon>
        <taxon>Bacteroidales</taxon>
        <taxon>Lentimicrobiaceae</taxon>
        <taxon>Lentimicrobium</taxon>
    </lineage>
</organism>
<dbReference type="RefSeq" id="WP_236695644.1">
    <property type="nucleotide sequence ID" value="NZ_DF968182.1"/>
</dbReference>
<evidence type="ECO:0000313" key="5">
    <source>
        <dbReference type="Proteomes" id="UP000053091"/>
    </source>
</evidence>